<keyword evidence="1" id="KW-0732">Signal</keyword>
<dbReference type="RefSeq" id="WP_089479726.1">
    <property type="nucleotide sequence ID" value="NZ_MUGS01000017.1"/>
</dbReference>
<name>A0A227PA05_9FLAO</name>
<reference evidence="2 3" key="1">
    <citation type="submission" date="2016-11" db="EMBL/GenBank/DDBJ databases">
        <title>Whole genomes of Flavobacteriaceae.</title>
        <authorList>
            <person name="Stine C."/>
            <person name="Li C."/>
            <person name="Tadesse D."/>
        </authorList>
    </citation>
    <scope>NUCLEOTIDE SEQUENCE [LARGE SCALE GENOMIC DNA]</scope>
    <source>
        <strain evidence="2 3">DSM 24704</strain>
    </source>
</reference>
<feature type="signal peptide" evidence="1">
    <location>
        <begin position="1"/>
        <end position="20"/>
    </location>
</feature>
<dbReference type="OrthoDB" id="1200606at2"/>
<evidence type="ECO:0000313" key="2">
    <source>
        <dbReference type="EMBL" id="OXG06214.1"/>
    </source>
</evidence>
<dbReference type="InterPro" id="IPR018550">
    <property type="entry name" value="Lipid-A_deacylase-rel"/>
</dbReference>
<dbReference type="AlphaFoldDB" id="A0A227PA05"/>
<organism evidence="2 3">
    <name type="scientific">Flavobacterium araucananum</name>
    <dbReference type="NCBI Taxonomy" id="946678"/>
    <lineage>
        <taxon>Bacteria</taxon>
        <taxon>Pseudomonadati</taxon>
        <taxon>Bacteroidota</taxon>
        <taxon>Flavobacteriia</taxon>
        <taxon>Flavobacteriales</taxon>
        <taxon>Flavobacteriaceae</taxon>
        <taxon>Flavobacterium</taxon>
    </lineage>
</organism>
<feature type="chain" id="PRO_5030039353" description="Acyloxyacyl hydrolase" evidence="1">
    <location>
        <begin position="21"/>
        <end position="204"/>
    </location>
</feature>
<keyword evidence="3" id="KW-1185">Reference proteome</keyword>
<evidence type="ECO:0000313" key="3">
    <source>
        <dbReference type="Proteomes" id="UP000214684"/>
    </source>
</evidence>
<proteinExistence type="predicted"/>
<dbReference type="Gene3D" id="2.40.160.20">
    <property type="match status" value="1"/>
</dbReference>
<comment type="caution">
    <text evidence="2">The sequence shown here is derived from an EMBL/GenBank/DDBJ whole genome shotgun (WGS) entry which is preliminary data.</text>
</comment>
<dbReference type="EMBL" id="MUGS01000017">
    <property type="protein sequence ID" value="OXG06214.1"/>
    <property type="molecule type" value="Genomic_DNA"/>
</dbReference>
<accession>A0A227PA05</accession>
<evidence type="ECO:0000256" key="1">
    <source>
        <dbReference type="SAM" id="SignalP"/>
    </source>
</evidence>
<evidence type="ECO:0008006" key="4">
    <source>
        <dbReference type="Google" id="ProtNLM"/>
    </source>
</evidence>
<sequence>MSRKLLFVIMFLLVVSGASAQHKNDNFAIGFNYGLGSEFPNKNYTFTNQFYKFQLYYRVKETKHFEFEIVVQPEVNFATHQLLNLYFVKPETPDYIRKREQYTKLKDVHEYVLNLGFLIRKPIGKIFSVYALGSIGPMITDTETERMTNGFAFADVLALGVSAQVDQFRFDLRPSIRHVSNAGLNSENAGYNTRNIEIGISYGL</sequence>
<dbReference type="Proteomes" id="UP000214684">
    <property type="component" value="Unassembled WGS sequence"/>
</dbReference>
<gene>
    <name evidence="2" type="ORF">B0A64_11805</name>
</gene>
<protein>
    <recommendedName>
        <fullName evidence="4">Acyloxyacyl hydrolase</fullName>
    </recommendedName>
</protein>
<dbReference type="Pfam" id="PF09411">
    <property type="entry name" value="PagL"/>
    <property type="match status" value="1"/>
</dbReference>